<dbReference type="InterPro" id="IPR014043">
    <property type="entry name" value="Acyl_transferase_dom"/>
</dbReference>
<dbReference type="Pfam" id="PF00550">
    <property type="entry name" value="PP-binding"/>
    <property type="match status" value="3"/>
</dbReference>
<dbReference type="InterPro" id="IPR020841">
    <property type="entry name" value="PKS_Beta-ketoAc_synthase_dom"/>
</dbReference>
<keyword evidence="11" id="KW-1185">Reference proteome</keyword>
<dbReference type="SUPFAM" id="SSF52151">
    <property type="entry name" value="FabD/lysophospholipase-like"/>
    <property type="match status" value="3"/>
</dbReference>
<keyword evidence="1" id="KW-0596">Phosphopantetheine</keyword>
<comment type="caution">
    <text evidence="10">The sequence shown here is derived from an EMBL/GenBank/DDBJ whole genome shotgun (WGS) entry which is preliminary data.</text>
</comment>
<dbReference type="PANTHER" id="PTHR43775">
    <property type="entry name" value="FATTY ACID SYNTHASE"/>
    <property type="match status" value="1"/>
</dbReference>
<dbReference type="InterPro" id="IPR016035">
    <property type="entry name" value="Acyl_Trfase/lysoPLipase"/>
</dbReference>
<dbReference type="SMART" id="SM00822">
    <property type="entry name" value="PKS_KR"/>
    <property type="match status" value="3"/>
</dbReference>
<dbReference type="SMART" id="SM01294">
    <property type="entry name" value="PKS_PP_betabranch"/>
    <property type="match status" value="3"/>
</dbReference>
<dbReference type="InterPro" id="IPR057326">
    <property type="entry name" value="KR_dom"/>
</dbReference>
<dbReference type="Gene3D" id="3.40.366.10">
    <property type="entry name" value="Malonyl-Coenzyme A Acyl Carrier Protein, domain 2"/>
    <property type="match status" value="3"/>
</dbReference>
<dbReference type="Gene3D" id="3.40.47.10">
    <property type="match status" value="3"/>
</dbReference>
<dbReference type="PROSITE" id="PS00606">
    <property type="entry name" value="KS3_1"/>
    <property type="match status" value="3"/>
</dbReference>
<dbReference type="InterPro" id="IPR013968">
    <property type="entry name" value="PKS_KR"/>
</dbReference>
<evidence type="ECO:0000256" key="7">
    <source>
        <dbReference type="SAM" id="MobiDB-lite"/>
    </source>
</evidence>
<dbReference type="GO" id="GO:0004312">
    <property type="term" value="F:fatty acid synthase activity"/>
    <property type="evidence" value="ECO:0007669"/>
    <property type="project" value="TreeGrafter"/>
</dbReference>
<feature type="domain" description="Ketosynthase family 3 (KS3)" evidence="9">
    <location>
        <begin position="30"/>
        <end position="460"/>
    </location>
</feature>
<dbReference type="InterPro" id="IPR036291">
    <property type="entry name" value="NAD(P)-bd_dom_sf"/>
</dbReference>
<dbReference type="PANTHER" id="PTHR43775:SF51">
    <property type="entry name" value="INACTIVE PHENOLPHTHIOCEROL SYNTHESIS POLYKETIDE SYNTHASE TYPE I PKS1-RELATED"/>
    <property type="match status" value="1"/>
</dbReference>
<proteinExistence type="predicted"/>
<feature type="domain" description="Ketosynthase family 3 (KS3)" evidence="9">
    <location>
        <begin position="1552"/>
        <end position="1978"/>
    </location>
</feature>
<dbReference type="FunFam" id="3.40.47.10:FF:000019">
    <property type="entry name" value="Polyketide synthase type I"/>
    <property type="match status" value="3"/>
</dbReference>
<dbReference type="SMART" id="SM00827">
    <property type="entry name" value="PKS_AT"/>
    <property type="match status" value="3"/>
</dbReference>
<dbReference type="InterPro" id="IPR032821">
    <property type="entry name" value="PKS_assoc"/>
</dbReference>
<dbReference type="FunFam" id="3.40.366.10:FF:000002">
    <property type="entry name" value="Probable polyketide synthase 2"/>
    <property type="match status" value="2"/>
</dbReference>
<dbReference type="Gene3D" id="3.40.50.720">
    <property type="entry name" value="NAD(P)-binding Rossmann-like Domain"/>
    <property type="match status" value="3"/>
</dbReference>
<dbReference type="InterPro" id="IPR014031">
    <property type="entry name" value="Ketoacyl_synth_C"/>
</dbReference>
<keyword evidence="6" id="KW-0012">Acyltransferase</keyword>
<keyword evidence="2" id="KW-0597">Phosphoprotein</keyword>
<dbReference type="Pfam" id="PF02801">
    <property type="entry name" value="Ketoacyl-synt_C"/>
    <property type="match status" value="3"/>
</dbReference>
<feature type="domain" description="Ketosynthase family 3 (KS3)" evidence="9">
    <location>
        <begin position="3082"/>
        <end position="3513"/>
    </location>
</feature>
<dbReference type="Pfam" id="PF00698">
    <property type="entry name" value="Acyl_transf_1"/>
    <property type="match status" value="3"/>
</dbReference>
<feature type="domain" description="Carrier" evidence="8">
    <location>
        <begin position="4468"/>
        <end position="4543"/>
    </location>
</feature>
<feature type="domain" description="Carrier" evidence="8">
    <location>
        <begin position="1455"/>
        <end position="1530"/>
    </location>
</feature>
<dbReference type="GO" id="GO:0006633">
    <property type="term" value="P:fatty acid biosynthetic process"/>
    <property type="evidence" value="ECO:0007669"/>
    <property type="project" value="InterPro"/>
</dbReference>
<evidence type="ECO:0000313" key="10">
    <source>
        <dbReference type="EMBL" id="RGD62161.1"/>
    </source>
</evidence>
<dbReference type="SMART" id="SM00823">
    <property type="entry name" value="PKS_PP"/>
    <property type="match status" value="3"/>
</dbReference>
<dbReference type="InterPro" id="IPR018201">
    <property type="entry name" value="Ketoacyl_synth_AS"/>
</dbReference>
<evidence type="ECO:0000256" key="2">
    <source>
        <dbReference type="ARBA" id="ARBA00022553"/>
    </source>
</evidence>
<keyword evidence="3" id="KW-0808">Transferase</keyword>
<dbReference type="Proteomes" id="UP000263377">
    <property type="component" value="Unassembled WGS sequence"/>
</dbReference>
<dbReference type="Gene3D" id="1.10.1200.10">
    <property type="entry name" value="ACP-like"/>
    <property type="match status" value="3"/>
</dbReference>
<dbReference type="SUPFAM" id="SSF53901">
    <property type="entry name" value="Thiolase-like"/>
    <property type="match status" value="3"/>
</dbReference>
<reference evidence="10 11" key="1">
    <citation type="submission" date="2018-08" db="EMBL/GenBank/DDBJ databases">
        <title>Diversity &amp; Physiological Properties of Lignin-Decomposing Actinobacteria from Soil.</title>
        <authorList>
            <person name="Roh S.G."/>
            <person name="Kim S.B."/>
        </authorList>
    </citation>
    <scope>NUCLEOTIDE SEQUENCE [LARGE SCALE GENOMIC DNA]</scope>
    <source>
        <strain evidence="10 11">MMS17-GH009</strain>
    </source>
</reference>
<dbReference type="InterPro" id="IPR050091">
    <property type="entry name" value="PKS_NRPS_Biosynth_Enz"/>
</dbReference>
<dbReference type="SUPFAM" id="SSF47336">
    <property type="entry name" value="ACP-like"/>
    <property type="match status" value="3"/>
</dbReference>
<dbReference type="InterPro" id="IPR020806">
    <property type="entry name" value="PKS_PP-bd"/>
</dbReference>
<dbReference type="PROSITE" id="PS00012">
    <property type="entry name" value="PHOSPHOPANTETHEINE"/>
    <property type="match status" value="3"/>
</dbReference>
<dbReference type="InterPro" id="IPR036736">
    <property type="entry name" value="ACP-like_sf"/>
</dbReference>
<accession>A0A373A274</accession>
<organism evidence="10 11">
    <name type="scientific">Kitasatospora xanthocidica</name>
    <dbReference type="NCBI Taxonomy" id="83382"/>
    <lineage>
        <taxon>Bacteria</taxon>
        <taxon>Bacillati</taxon>
        <taxon>Actinomycetota</taxon>
        <taxon>Actinomycetes</taxon>
        <taxon>Kitasatosporales</taxon>
        <taxon>Streptomycetaceae</taxon>
        <taxon>Kitasatospora</taxon>
    </lineage>
</organism>
<evidence type="ECO:0000256" key="6">
    <source>
        <dbReference type="ARBA" id="ARBA00023315"/>
    </source>
</evidence>
<dbReference type="PROSITE" id="PS52004">
    <property type="entry name" value="KS3_2"/>
    <property type="match status" value="3"/>
</dbReference>
<dbReference type="Pfam" id="PF16197">
    <property type="entry name" value="KAsynt_C_assoc"/>
    <property type="match status" value="3"/>
</dbReference>
<feature type="domain" description="Carrier" evidence="8">
    <location>
        <begin position="2985"/>
        <end position="3060"/>
    </location>
</feature>
<dbReference type="Pfam" id="PF00109">
    <property type="entry name" value="ketoacyl-synt"/>
    <property type="match status" value="3"/>
</dbReference>
<keyword evidence="4" id="KW-0045">Antibiotic biosynthesis</keyword>
<dbReference type="Gene3D" id="3.30.70.3290">
    <property type="match status" value="3"/>
</dbReference>
<dbReference type="InterPro" id="IPR006162">
    <property type="entry name" value="Ppantetheine_attach_site"/>
</dbReference>
<evidence type="ECO:0000256" key="3">
    <source>
        <dbReference type="ARBA" id="ARBA00022679"/>
    </source>
</evidence>
<dbReference type="EMBL" id="QVIG01000001">
    <property type="protein sequence ID" value="RGD62161.1"/>
    <property type="molecule type" value="Genomic_DNA"/>
</dbReference>
<evidence type="ECO:0000259" key="8">
    <source>
        <dbReference type="PROSITE" id="PS50075"/>
    </source>
</evidence>
<dbReference type="InterPro" id="IPR016039">
    <property type="entry name" value="Thiolase-like"/>
</dbReference>
<dbReference type="InterPro" id="IPR001227">
    <property type="entry name" value="Ac_transferase_dom_sf"/>
</dbReference>
<dbReference type="Pfam" id="PF08659">
    <property type="entry name" value="KR"/>
    <property type="match status" value="3"/>
</dbReference>
<sequence length="4638" mass="478203">MADEQQLRDYLKVVTAKLRSTRTELDRLRHEPIAVVGMGCRYAGGVDSPEALWRLVADGADAVAGFPADRGWDTAGLYDSPDLPGSTTREGAFLYEAAEFDAAFFGISPREALAMDPQQRLLLETSWEAVERAGIDPATLHGSRTGVFTGVYSSAAAYGSDAGLDFAEATGHLLTGTANSVLSGRISFTLGLVGPAVTVDTACSSSLVALHLAVQALRAEECDLALAGGATLMSSPVLFREFSRQQGLAADGRCKPFSADADGTGWGEGAGMVVLERLSDARRNGHPVLAVISGSAVNQDGASNGLTAPNGSSQRVVIRAALDNAQLTAADVDAVEAHGTGTRLGDPIEAQALLETYGQAAGRADDRPLWLGSVKSNIGHTQAAAGVAGVIKMVMALRHGVLPRTLHSERPSEYVDWTAGRMRLLQRPVDWPRPADDTPRRAAVSAFGISGTNAHLVLEDAPEPQAPAVEPVRAAAPAVLPGASAWVLSGRTPQALAAQARKLSAHLATRPGPAVAEVAWSLATTRTAFEHRAVLLDPESAGGLAALAAGEPAADVVTGQTRAEGTGRTVFVLPGQGSQWVGMGRELAEASPVFAARLAECAEALAPYVDWQLDDVLAGLHGFEAADVVQPALWAVMVSLAAVWEAAGVVPDAVVGHSQGEIAAAVVAGSLSLADAAKVVALRSRTLTALAGRGGMMAVDGAADTVRGWLEPFGERLSVAAVNGPSATVVAGDPDALHELAALHPDVRTRVLPVDYASHSAHVEELREDVTAALEGIEPRTARIPMVSAMDGRWLAGPELDPAYWYASLRETVEFARAVRTLGDDGYDTFVEVSPHPVLAMAVGEELADRDPVVVGTLRRDDGGAARLLASLGEAYAHGAPVDWTAVLPRAERADLPTYAFQRGRYWPRRVEAAPQAAVTAAEDGWRYRTAWEPLGPTAPALGGTWLVVAREDGDPARHVEALTAHGAEAVVLRTDAVLREALAAELTAALAALPGAPGRPAGVLSLLALDPRPLPGAPAAPPATAAVPHGTAATLALVQALGDAAVDAPLWTLTRGAVRVAADDAPPAPVQAQVWGLGRVAALEHPDRWGGLVDLPEQWDERAAARLAAVLADGAEDQVALRRAGAFARRLVHAPRTAPGPAGPDGGWSPRGTVLVTGATGSIGPHLTAWLAGRGAARLVLPTRSGPGPRLAAHAAALAEAGTAVDVLACDLADRSALAALLDRVAATGPRLSTVLHAANAFHLTRLDDTDPEGLAASLAGKAAGADHLDELVADADEFVLFSSIAAAWGSAEHGAYAAANAHLDALAERRAARGAGALSLGWGVWDTRDWTAPDAFGPHGPATITGDVLRRQGTRFLDPDRALDVLGRVLADGAGATGPYLALADMAWDDFAPVFTAARRSALLDRIPAARRALDGGAAATGAPTAAADGADTTGNDFARALAGASGTPEQERLATDLVRSHAAAVLGHRDAGDIAGQRAFRDLGFDSLTAVELRKRLATATGLRLPSTIVFDHPTPASLGAHLAATALGTGAGTDAAAPARDGAAADPDEPLAIVGIGCRFPGGVTTPDQYWDLLASGADVIGGLPTDRGWDPDLYDPDPARQGKSVTHRGGFLHDAPDFDAAFFGINPREALAMDPQQRLLLETSWEALERAGIAPESLRGTPVGVFAGATLTGYGDGLADGDPAAEGYLVTGHSSSIISGRVAYALGLEGPALTIDTACSSGLVALHLAGRALRAGECELALVGGVMVMSTPSQLVGFSRQRGLAPDGRCKPFAAGADGMGLSEGAATIAVERLSDARRLGHPVLAVVRGTAINQDGASNGLTAPSGLSQQRVIRAALDASGLTPDQIDAVEAHGTGTPLGDPVEAHALLATYGRDRPADRPLWLGSAKSNIGHTQTAAGLAGLVKMVLGMRHGTLPRTLHADEPSREIDWESGAVRLLTEQRPWTTPQDAPRRAGVSAFGMSGTNVHVLIEQAPEHLPAPAGPPQDAPAAPAGPPLLAAGTDVTAWSVSARGRDALAAQAGRLHAYALAADTPPPAAVARALATTRSPFEHRAVVVGADPAGLGRGLAALMTGQDTEHALTGESAAREDRTVFVFPGQGSQWEGMGRRLSAQSPVFAARFAACARALRSYVDWDPHAVLAGEPDAPAPDGAAVMQPLLWAVMVSLAAVWEAAGVVPDAVVGHSQGEIAAATVAGALTLEDAARIVAVRAAALTGLGVEGGMLSVVLPVELVRELLEPFGDRLAVAAVNAPATTVVSGEPDALVEFERVLRKRKAMRWRVPVTDFVAHSRLCEPLAETLPRLLADIRPRPAAVPLFSTVHGRLADGEELGPRYWYANVRQTVRFAEAVEALAATGHRTFVEVSAHPVLLPAVQETLAARTDLPDPLVIDTLRRDDDGADRLLRSIGAAHVHGLPVDWTAVLPAPADVRDAARRVELPTYAFQHRRFWPPARPAAPAPAAHGPAADPTDDWRFLAEWAHAPEPAPALLTGTWLVLTPAGHPVHPCAAALAERGARTVTVELDTAEADRADYARRLTAALDGARPAGVLSLLALDTAPLTAHPAVARGLAATLALVQALGDAAVPAPLWLLTAGAVTTDPGTGAADPQQAPVWALGRTVAAEHPDRWGGLVDLPGQWDERAAARLAAVLAARDENEVALRADGLRPRRLAHAPRPPRPADRRPLAPRGTVLVTGGTGHIGGHAARWLARERGARRLVLTSRSGPAAAGTAALAAELAAAGAAVDVLACDTAERPALAAVLDRVAATGPALSTVLHAAGALDDGVLDRLDAARLARTFDGKAGGAAHLDELTAHLDLDAFVLCSSISATFGNGGQGNYAAANAYLDALAEQRRARGLPATSLAWGPWAGGGVGQASEGARRRLARNKWEVLMEPEDAVRALAAAVEDPDPRLAVLSLMAVDFAAMATARGPEQLRRAPLMRDLPEIRAADAADAADPAPRAAEAEHPLAVRLSALTSAEAQDRLLCDLVRDEAATVMGYASAADVEPGRAFSELGLDSLTSVELRNRLSTAAGLPLPATLLYDYPDPQVLAAHLRTRLVGGGPDTAAPAAPRATGADPLADPVAIVAMGCRLPGGIHTPEQLWQLLDAGQDAVTGLPTDRGWDLAALYDPTAERPGTFYAREGGFLHEAAEFDAGFFGVSPREAVTMDPQQRLLLEVVWETLERGGIDPTGLRGSRTGVFVGGFGSGYDHLTARAAGHADHRLEGQAMIGTATSVLSGRVSYLLGLEGPAFTVDTACSSSLVALHSAAQALRAGECDLALVGGVTVMPTPRDLVGFSQQRGLAADGRCKAFGEGADGMGMAEGVGVLAVERLSDAHRNGHQVLGVVRGSAVNQDGASNGLTAPSGPSQQRVIRAALAGAGLTAADVDAVEAHGTGTELGDPIEAQALLATYGQDRPADRPLWLGSVKSNIGHTQAAAGVAGIMKIVLALRHGTLPRTLHADTPTPHVDWTAGHVALLQRPVAWAPDGERPRRAGVSSFGVSGTNAHVIIEEAPARPAPATTDATPDAGPAPVLTGGPVAWPVGARDPRALAAQAGRLRESALARPGLPVGDVAWSLATTRPPHDHRAVLLGADHAELLPAAAAVATGQASPDAVTGSVAPGGTGRTVFVFPGHGSQWIGMGRELAEVSPVFRDRLDQCARALSPYVDWDLADVLAGEHDFLAADVLQPAVWAVSVALAAVWQAAGVSPDAVVGHSLGEIAAATVAGALTLEDGAKVAALRSRALRTLDGRGGLLSVAEPADTVRERLAGFEGRLALATVNGPRSCVVSGDPDALDEFAAACPPTCRTTRVPIAYASHSPQVEELREEILAALAGIEPRAADVPLVSAYTGQWQDGRELDAHYWYASLRGTVEFERAVRTLGDSGHRVFVEVSGHPALTGAVRDTLGEAAVVTGTLRRQDGGARRLLTSLATAYVAGAPVDWAAVHGPGTLVDLPTYAFQRSRYWPEPARPAAPAPDDALTGLRYRITWTRTAEHPAPPQLTGSWLLVGAAADPETARKVARALAEHGATDVRTLPDADRTALAAHPAPAGVVSLLALDESPDQGHPTMTRGVAATLDLIQQLGAGAPGTPLWVLTSGAVATGPGESGSPAQAQVWGLGRVAGLEHPGHWGGLVDLPPAGAWDDRTGTRLAALLSGAVAEDQTALRPQGILARRLVRAAAAAATPRPGRGTVLVTGGTGAIGAEVGRWLAGRGAERVVLAAGEPLTADVARLAADVAASGAALSIAACDTTRRAELGGLLRQITADGGPALRGVVHAVGAGQATAVADTTARELADVAGARSAGARWLDELTADLDLDDFVLFSSVAATWGSALVPGYATGSAFVDALAEQRRARGQVATSVAWGPWADGGAGARSSVRHGLGVLDPGTAVRALGQAMDGRDALVTIADVDWRTFAPAFTLHRPSPLLADLPEAAAPAAEPAGPADGGAAPEFARTVLALPAARRPAAVTDLVRAQAALVLSHGSTADIDAERAFRDLGFDSLTAIELRDRLAAATGVTLPSTVVFEYPTSAALAAHLLRELGAGPDSVRTRLDRLDASLSGLLDRLGEDGDGTDGDEEAVAAQLAALSAKWQRLQRRAGGPATGPATGAGQDVSERLAAADDDEVFDLLGKEFGIE</sequence>
<dbReference type="GO" id="GO:0004315">
    <property type="term" value="F:3-oxoacyl-[acyl-carrier-protein] synthase activity"/>
    <property type="evidence" value="ECO:0007669"/>
    <property type="project" value="InterPro"/>
</dbReference>
<dbReference type="SUPFAM" id="SSF51735">
    <property type="entry name" value="NAD(P)-binding Rossmann-fold domains"/>
    <property type="match status" value="6"/>
</dbReference>
<dbReference type="InterPro" id="IPR009081">
    <property type="entry name" value="PP-bd_ACP"/>
</dbReference>
<dbReference type="CDD" id="cd00833">
    <property type="entry name" value="PKS"/>
    <property type="match status" value="3"/>
</dbReference>
<dbReference type="InterPro" id="IPR016036">
    <property type="entry name" value="Malonyl_transacylase_ACP-bd"/>
</dbReference>
<dbReference type="InterPro" id="IPR014030">
    <property type="entry name" value="Ketoacyl_synth_N"/>
</dbReference>
<evidence type="ECO:0000256" key="4">
    <source>
        <dbReference type="ARBA" id="ARBA00023194"/>
    </source>
</evidence>
<gene>
    <name evidence="10" type="ORF">DR950_34370</name>
</gene>
<protein>
    <submittedName>
        <fullName evidence="10">SDR family NAD(P)-dependent oxidoreductase</fullName>
    </submittedName>
</protein>
<dbReference type="SMART" id="SM00825">
    <property type="entry name" value="PKS_KS"/>
    <property type="match status" value="3"/>
</dbReference>
<feature type="region of interest" description="Disordered" evidence="7">
    <location>
        <begin position="2670"/>
        <end position="2691"/>
    </location>
</feature>
<dbReference type="FunFam" id="1.10.1200.10:FF:000007">
    <property type="entry name" value="Probable polyketide synthase pks17"/>
    <property type="match status" value="3"/>
</dbReference>
<evidence type="ECO:0000256" key="5">
    <source>
        <dbReference type="ARBA" id="ARBA00023268"/>
    </source>
</evidence>
<dbReference type="GO" id="GO:0031177">
    <property type="term" value="F:phosphopantetheine binding"/>
    <property type="evidence" value="ECO:0007669"/>
    <property type="project" value="InterPro"/>
</dbReference>
<dbReference type="CDD" id="cd08952">
    <property type="entry name" value="KR_1_SDR_x"/>
    <property type="match status" value="3"/>
</dbReference>
<keyword evidence="5" id="KW-0511">Multifunctional enzyme</keyword>
<dbReference type="PROSITE" id="PS50075">
    <property type="entry name" value="CARRIER"/>
    <property type="match status" value="3"/>
</dbReference>
<dbReference type="RefSeq" id="WP_117490444.1">
    <property type="nucleotide sequence ID" value="NZ_QVIG01000001.1"/>
</dbReference>
<evidence type="ECO:0000256" key="1">
    <source>
        <dbReference type="ARBA" id="ARBA00022450"/>
    </source>
</evidence>
<evidence type="ECO:0000313" key="11">
    <source>
        <dbReference type="Proteomes" id="UP000263377"/>
    </source>
</evidence>
<dbReference type="GO" id="GO:0033068">
    <property type="term" value="P:macrolide biosynthetic process"/>
    <property type="evidence" value="ECO:0007669"/>
    <property type="project" value="UniProtKB-ARBA"/>
</dbReference>
<name>A0A373A274_9ACTN</name>
<dbReference type="SUPFAM" id="SSF55048">
    <property type="entry name" value="Probable ACP-binding domain of malonyl-CoA ACP transacylase"/>
    <property type="match status" value="3"/>
</dbReference>
<evidence type="ECO:0000259" key="9">
    <source>
        <dbReference type="PROSITE" id="PS52004"/>
    </source>
</evidence>